<sequence>MSRKSDNHSSVDWLACCFLVVKRGDLNRHCIFVSVKPIIRTIFCDRADNQDRRTLHFYSSRSSSGSAELMVDKVRNTFHFFNHMSNDPLNLSKSNEGREPYG</sequence>
<dbReference type="EMBL" id="JYDP01000059">
    <property type="protein sequence ID" value="KRZ10524.1"/>
    <property type="molecule type" value="Genomic_DNA"/>
</dbReference>
<evidence type="ECO:0000313" key="1">
    <source>
        <dbReference type="EMBL" id="KRZ10524.1"/>
    </source>
</evidence>
<dbReference type="OrthoDB" id="10445629at2759"/>
<dbReference type="AlphaFoldDB" id="A0A0V1HJC7"/>
<gene>
    <name evidence="1" type="ORF">T11_699</name>
</gene>
<comment type="caution">
    <text evidence="1">The sequence shown here is derived from an EMBL/GenBank/DDBJ whole genome shotgun (WGS) entry which is preliminary data.</text>
</comment>
<name>A0A0V1HJC7_9BILA</name>
<dbReference type="Proteomes" id="UP000055024">
    <property type="component" value="Unassembled WGS sequence"/>
</dbReference>
<proteinExistence type="predicted"/>
<organism evidence="1 2">
    <name type="scientific">Trichinella zimbabwensis</name>
    <dbReference type="NCBI Taxonomy" id="268475"/>
    <lineage>
        <taxon>Eukaryota</taxon>
        <taxon>Metazoa</taxon>
        <taxon>Ecdysozoa</taxon>
        <taxon>Nematoda</taxon>
        <taxon>Enoplea</taxon>
        <taxon>Dorylaimia</taxon>
        <taxon>Trichinellida</taxon>
        <taxon>Trichinellidae</taxon>
        <taxon>Trichinella</taxon>
    </lineage>
</organism>
<accession>A0A0V1HJC7</accession>
<protein>
    <submittedName>
        <fullName evidence="1">Uncharacterized protein</fullName>
    </submittedName>
</protein>
<keyword evidence="2" id="KW-1185">Reference proteome</keyword>
<reference evidence="1 2" key="1">
    <citation type="submission" date="2015-01" db="EMBL/GenBank/DDBJ databases">
        <title>Evolution of Trichinella species and genotypes.</title>
        <authorList>
            <person name="Korhonen P.K."/>
            <person name="Edoardo P."/>
            <person name="Giuseppe L.R."/>
            <person name="Gasser R.B."/>
        </authorList>
    </citation>
    <scope>NUCLEOTIDE SEQUENCE [LARGE SCALE GENOMIC DNA]</scope>
    <source>
        <strain evidence="1">ISS1029</strain>
    </source>
</reference>
<evidence type="ECO:0000313" key="2">
    <source>
        <dbReference type="Proteomes" id="UP000055024"/>
    </source>
</evidence>